<keyword evidence="3" id="KW-1185">Reference proteome</keyword>
<evidence type="ECO:0008006" key="4">
    <source>
        <dbReference type="Google" id="ProtNLM"/>
    </source>
</evidence>
<dbReference type="InterPro" id="IPR019660">
    <property type="entry name" value="Put_sensory_transdc_reg_YbjN"/>
</dbReference>
<evidence type="ECO:0000256" key="1">
    <source>
        <dbReference type="SAM" id="MobiDB-lite"/>
    </source>
</evidence>
<feature type="compositionally biased region" description="Basic and acidic residues" evidence="1">
    <location>
        <begin position="148"/>
        <end position="160"/>
    </location>
</feature>
<name>A0A5C4U509_9CORY</name>
<accession>A0A5C4U509</accession>
<protein>
    <recommendedName>
        <fullName evidence="4">YbjN domain-containing protein</fullName>
    </recommendedName>
</protein>
<dbReference type="RefSeq" id="WP_139465036.1">
    <property type="nucleotide sequence ID" value="NZ_VDHJ01000003.1"/>
</dbReference>
<evidence type="ECO:0000313" key="2">
    <source>
        <dbReference type="EMBL" id="TNL99360.1"/>
    </source>
</evidence>
<evidence type="ECO:0000313" key="3">
    <source>
        <dbReference type="Proteomes" id="UP000312032"/>
    </source>
</evidence>
<sequence>MSFEDGTISEVTLDRIRAAATYMGLPVVEAENSVVVPAETHVTVITVQEESPRTLSFTSRARHSAALADIAELAQLCNEWNHDRLGPTATLVVGDDGSVEVVARVSVLVVDGLSDAQVLDHMQLYESTSKLFFRELSNARPEFSDLSPDQRETQDQDAAKRSIGHRQHRGVEDSVLRNAVQQEEDTVESSIKPVTLDRILTSLESLGITRVQRDPEGLMAWINGIAFGFFVDNGPSFLVKGHWDPGLDPENDALRIFLLCNDLNCEKPLLKAYTHTDDDGLQVRIEYTASVVQGLNDDQLDSHVMHALNLILHALDDISRDATGSSAVDWP</sequence>
<dbReference type="AlphaFoldDB" id="A0A5C4U509"/>
<dbReference type="Pfam" id="PF10722">
    <property type="entry name" value="YbjN"/>
    <property type="match status" value="2"/>
</dbReference>
<dbReference type="EMBL" id="VDHJ01000003">
    <property type="protein sequence ID" value="TNL99360.1"/>
    <property type="molecule type" value="Genomic_DNA"/>
</dbReference>
<dbReference type="Proteomes" id="UP000312032">
    <property type="component" value="Unassembled WGS sequence"/>
</dbReference>
<comment type="caution">
    <text evidence="2">The sequence shown here is derived from an EMBL/GenBank/DDBJ whole genome shotgun (WGS) entry which is preliminary data.</text>
</comment>
<feature type="region of interest" description="Disordered" evidence="1">
    <location>
        <begin position="143"/>
        <end position="168"/>
    </location>
</feature>
<gene>
    <name evidence="2" type="ORF">FHE74_03110</name>
</gene>
<proteinExistence type="predicted"/>
<dbReference type="OrthoDB" id="4420706at2"/>
<organism evidence="2 3">
    <name type="scientific">Corynebacterium tapiri</name>
    <dbReference type="NCBI Taxonomy" id="1448266"/>
    <lineage>
        <taxon>Bacteria</taxon>
        <taxon>Bacillati</taxon>
        <taxon>Actinomycetota</taxon>
        <taxon>Actinomycetes</taxon>
        <taxon>Mycobacteriales</taxon>
        <taxon>Corynebacteriaceae</taxon>
        <taxon>Corynebacterium</taxon>
    </lineage>
</organism>
<reference evidence="2 3" key="1">
    <citation type="submission" date="2019-06" db="EMBL/GenBank/DDBJ databases">
        <authorList>
            <person name="Li J."/>
        </authorList>
    </citation>
    <scope>NUCLEOTIDE SEQUENCE [LARGE SCALE GENOMIC DNA]</scope>
    <source>
        <strain evidence="2 3">LMG 28165</strain>
    </source>
</reference>